<dbReference type="GO" id="GO:0009055">
    <property type="term" value="F:electron transfer activity"/>
    <property type="evidence" value="ECO:0007669"/>
    <property type="project" value="InterPro"/>
</dbReference>
<protein>
    <submittedName>
        <fullName evidence="3">Flavodoxin</fullName>
    </submittedName>
</protein>
<dbReference type="GO" id="GO:0010181">
    <property type="term" value="F:FMN binding"/>
    <property type="evidence" value="ECO:0007669"/>
    <property type="project" value="InterPro"/>
</dbReference>
<name>A0A6V8KD00_9ACTN</name>
<dbReference type="PROSITE" id="PS50902">
    <property type="entry name" value="FLAVODOXIN_LIKE"/>
    <property type="match status" value="1"/>
</dbReference>
<reference evidence="3 4" key="2">
    <citation type="submission" date="2020-03" db="EMBL/GenBank/DDBJ databases">
        <authorList>
            <person name="Ichikawa N."/>
            <person name="Kimura A."/>
            <person name="Kitahashi Y."/>
            <person name="Uohara A."/>
        </authorList>
    </citation>
    <scope>NUCLEOTIDE SEQUENCE [LARGE SCALE GENOMIC DNA]</scope>
    <source>
        <strain evidence="3 4">NBRC 108639</strain>
    </source>
</reference>
<sequence>MRALVVYESMYGNTHRVAEAIGEGLAQVYRVDVVPVEHAAAGLVEAADLLVVGAPTHAHGLSRSGTRASAATEAGKSGGTLTLDPAAKGPGVRDWLETLPATRAKAAAFDTRLDAPAVLTGRAAKGIARRLRQRGLELVTAAPESFLVTRQNHLEPQETARAREWGRQLASSLTPAA</sequence>
<dbReference type="Proteomes" id="UP000482800">
    <property type="component" value="Unassembled WGS sequence"/>
</dbReference>
<evidence type="ECO:0000259" key="2">
    <source>
        <dbReference type="PROSITE" id="PS50902"/>
    </source>
</evidence>
<feature type="domain" description="Flavodoxin-like" evidence="2">
    <location>
        <begin position="3"/>
        <end position="170"/>
    </location>
</feature>
<dbReference type="SUPFAM" id="SSF52218">
    <property type="entry name" value="Flavoproteins"/>
    <property type="match status" value="1"/>
</dbReference>
<gene>
    <name evidence="3" type="ORF">Phou_058240</name>
</gene>
<dbReference type="PROSITE" id="PS00201">
    <property type="entry name" value="FLAVODOXIN"/>
    <property type="match status" value="1"/>
</dbReference>
<dbReference type="RefSeq" id="WP_173061143.1">
    <property type="nucleotide sequence ID" value="NZ_BAABGO010000031.1"/>
</dbReference>
<dbReference type="Pfam" id="PF00258">
    <property type="entry name" value="Flavodoxin_1"/>
    <property type="match status" value="1"/>
</dbReference>
<organism evidence="3 4">
    <name type="scientific">Phytohabitans houttuyneae</name>
    <dbReference type="NCBI Taxonomy" id="1076126"/>
    <lineage>
        <taxon>Bacteria</taxon>
        <taxon>Bacillati</taxon>
        <taxon>Actinomycetota</taxon>
        <taxon>Actinomycetes</taxon>
        <taxon>Micromonosporales</taxon>
        <taxon>Micromonosporaceae</taxon>
    </lineage>
</organism>
<comment type="caution">
    <text evidence="3">The sequence shown here is derived from an EMBL/GenBank/DDBJ whole genome shotgun (WGS) entry which is preliminary data.</text>
</comment>
<accession>A0A6V8KD00</accession>
<evidence type="ECO:0000256" key="1">
    <source>
        <dbReference type="SAM" id="MobiDB-lite"/>
    </source>
</evidence>
<dbReference type="AlphaFoldDB" id="A0A6V8KD00"/>
<dbReference type="InterPro" id="IPR008254">
    <property type="entry name" value="Flavodoxin/NO_synth"/>
</dbReference>
<evidence type="ECO:0000313" key="4">
    <source>
        <dbReference type="Proteomes" id="UP000482800"/>
    </source>
</evidence>
<reference evidence="3 4" key="1">
    <citation type="submission" date="2020-03" db="EMBL/GenBank/DDBJ databases">
        <title>Whole genome shotgun sequence of Phytohabitans houttuyneae NBRC 108639.</title>
        <authorList>
            <person name="Komaki H."/>
            <person name="Tamura T."/>
        </authorList>
    </citation>
    <scope>NUCLEOTIDE SEQUENCE [LARGE SCALE GENOMIC DNA]</scope>
    <source>
        <strain evidence="3 4">NBRC 108639</strain>
    </source>
</reference>
<proteinExistence type="predicted"/>
<dbReference type="EMBL" id="BLPF01000002">
    <property type="protein sequence ID" value="GFJ81644.1"/>
    <property type="molecule type" value="Genomic_DNA"/>
</dbReference>
<dbReference type="Gene3D" id="3.40.50.360">
    <property type="match status" value="1"/>
</dbReference>
<dbReference type="InterPro" id="IPR029039">
    <property type="entry name" value="Flavoprotein-like_sf"/>
</dbReference>
<dbReference type="InterPro" id="IPR001226">
    <property type="entry name" value="Flavodoxin_CS"/>
</dbReference>
<keyword evidence="4" id="KW-1185">Reference proteome</keyword>
<feature type="region of interest" description="Disordered" evidence="1">
    <location>
        <begin position="58"/>
        <end position="86"/>
    </location>
</feature>
<evidence type="ECO:0000313" key="3">
    <source>
        <dbReference type="EMBL" id="GFJ81644.1"/>
    </source>
</evidence>